<gene>
    <name evidence="2" type="ORF">CSAL01_09042</name>
</gene>
<reference evidence="2 3" key="1">
    <citation type="submission" date="2014-02" db="EMBL/GenBank/DDBJ databases">
        <title>The genome sequence of Colletotrichum salicis CBS 607.94.</title>
        <authorList>
            <person name="Baroncelli R."/>
            <person name="Thon M.R."/>
        </authorList>
    </citation>
    <scope>NUCLEOTIDE SEQUENCE [LARGE SCALE GENOMIC DNA]</scope>
    <source>
        <strain evidence="2 3">CBS 607.94</strain>
    </source>
</reference>
<accession>A0A135ULI0</accession>
<keyword evidence="3" id="KW-1185">Reference proteome</keyword>
<evidence type="ECO:0000256" key="1">
    <source>
        <dbReference type="SAM" id="MobiDB-lite"/>
    </source>
</evidence>
<organism evidence="2 3">
    <name type="scientific">Colletotrichum salicis</name>
    <dbReference type="NCBI Taxonomy" id="1209931"/>
    <lineage>
        <taxon>Eukaryota</taxon>
        <taxon>Fungi</taxon>
        <taxon>Dikarya</taxon>
        <taxon>Ascomycota</taxon>
        <taxon>Pezizomycotina</taxon>
        <taxon>Sordariomycetes</taxon>
        <taxon>Hypocreomycetidae</taxon>
        <taxon>Glomerellales</taxon>
        <taxon>Glomerellaceae</taxon>
        <taxon>Colletotrichum</taxon>
        <taxon>Colletotrichum acutatum species complex</taxon>
    </lineage>
</organism>
<feature type="region of interest" description="Disordered" evidence="1">
    <location>
        <begin position="1"/>
        <end position="21"/>
    </location>
</feature>
<proteinExistence type="predicted"/>
<evidence type="ECO:0000313" key="2">
    <source>
        <dbReference type="EMBL" id="KXH61225.1"/>
    </source>
</evidence>
<dbReference type="OrthoDB" id="4846923at2759"/>
<comment type="caution">
    <text evidence="2">The sequence shown here is derived from an EMBL/GenBank/DDBJ whole genome shotgun (WGS) entry which is preliminary data.</text>
</comment>
<dbReference type="Proteomes" id="UP000070121">
    <property type="component" value="Unassembled WGS sequence"/>
</dbReference>
<dbReference type="AlphaFoldDB" id="A0A135ULI0"/>
<protein>
    <submittedName>
        <fullName evidence="2">Uncharacterized protein</fullName>
    </submittedName>
</protein>
<name>A0A135ULI0_9PEZI</name>
<sequence>MGEELRKKFKDEQESRWLQELSGESKDRPLHTVMEDMARRLVKALVQSGPGTLQSYPKSIQQLCDPNVRLLANMDGPGEIYEGVDEILIYCAEHGGKEFISVIIVDRLRITCIMDFLSNPFVVEGVVARFAQQRIIIMDMNSDYKFTRIEVRCTTPEVHAHVQDDVQVKVEDPEE</sequence>
<evidence type="ECO:0000313" key="3">
    <source>
        <dbReference type="Proteomes" id="UP000070121"/>
    </source>
</evidence>
<dbReference type="EMBL" id="JFFI01001307">
    <property type="protein sequence ID" value="KXH61225.1"/>
    <property type="molecule type" value="Genomic_DNA"/>
</dbReference>